<keyword evidence="2" id="KW-1185">Reference proteome</keyword>
<organism evidence="1 2">
    <name type="scientific">Bordetella genomosp. 9</name>
    <dbReference type="NCBI Taxonomy" id="1416803"/>
    <lineage>
        <taxon>Bacteria</taxon>
        <taxon>Pseudomonadati</taxon>
        <taxon>Pseudomonadota</taxon>
        <taxon>Betaproteobacteria</taxon>
        <taxon>Burkholderiales</taxon>
        <taxon>Alcaligenaceae</taxon>
        <taxon>Bordetella</taxon>
    </lineage>
</organism>
<comment type="caution">
    <text evidence="1">The sequence shown here is derived from an EMBL/GenBank/DDBJ whole genome shotgun (WGS) entry which is preliminary data.</text>
</comment>
<accession>A0A261RHC1</accession>
<dbReference type="EMBL" id="NEVJ01000002">
    <property type="protein sequence ID" value="OZI23713.1"/>
    <property type="molecule type" value="Genomic_DNA"/>
</dbReference>
<gene>
    <name evidence="1" type="ORF">CAL26_09790</name>
</gene>
<dbReference type="AlphaFoldDB" id="A0A261RHC1"/>
<protein>
    <recommendedName>
        <fullName evidence="3">Transposase</fullName>
    </recommendedName>
</protein>
<name>A0A261RHC1_9BORD</name>
<reference evidence="1" key="1">
    <citation type="submission" date="2017-05" db="EMBL/GenBank/DDBJ databases">
        <title>Complete and WGS of Bordetella genogroups.</title>
        <authorList>
            <person name="Spilker T."/>
            <person name="Lipuma J."/>
        </authorList>
    </citation>
    <scope>NUCLEOTIDE SEQUENCE</scope>
    <source>
        <strain evidence="1">AU21707</strain>
    </source>
</reference>
<dbReference type="Proteomes" id="UP000216857">
    <property type="component" value="Unassembled WGS sequence"/>
</dbReference>
<sequence>MNGIAWMVRHMANVQPVKHKRARTEYVSAAKDMQIERLLKTGEYRTCEIADICSVDDDQVRKRKQKMQKAGVL</sequence>
<evidence type="ECO:0008006" key="3">
    <source>
        <dbReference type="Google" id="ProtNLM"/>
    </source>
</evidence>
<evidence type="ECO:0000313" key="1">
    <source>
        <dbReference type="EMBL" id="OZI23713.1"/>
    </source>
</evidence>
<dbReference type="RefSeq" id="WP_094846675.1">
    <property type="nucleotide sequence ID" value="NZ_NEVJ01000002.1"/>
</dbReference>
<evidence type="ECO:0000313" key="2">
    <source>
        <dbReference type="Proteomes" id="UP000216857"/>
    </source>
</evidence>
<proteinExistence type="predicted"/>